<dbReference type="EMBL" id="FNYE01000001">
    <property type="protein sequence ID" value="SEI41723.1"/>
    <property type="molecule type" value="Genomic_DNA"/>
</dbReference>
<dbReference type="AlphaFoldDB" id="A0A1H6QDE0"/>
<feature type="region of interest" description="Disordered" evidence="1">
    <location>
        <begin position="207"/>
        <end position="227"/>
    </location>
</feature>
<protein>
    <submittedName>
        <fullName evidence="2">Uncharacterized protein</fullName>
    </submittedName>
</protein>
<reference evidence="3" key="1">
    <citation type="submission" date="2016-10" db="EMBL/GenBank/DDBJ databases">
        <authorList>
            <person name="Varghese N."/>
            <person name="Submissions S."/>
        </authorList>
    </citation>
    <scope>NUCLEOTIDE SEQUENCE [LARGE SCALE GENOMIC DNA]</scope>
    <source>
        <strain evidence="3">LMG 26031</strain>
    </source>
</reference>
<feature type="compositionally biased region" description="Basic residues" evidence="1">
    <location>
        <begin position="273"/>
        <end position="284"/>
    </location>
</feature>
<dbReference type="Proteomes" id="UP000198866">
    <property type="component" value="Unassembled WGS sequence"/>
</dbReference>
<evidence type="ECO:0000313" key="2">
    <source>
        <dbReference type="EMBL" id="SEI41723.1"/>
    </source>
</evidence>
<evidence type="ECO:0000256" key="1">
    <source>
        <dbReference type="SAM" id="MobiDB-lite"/>
    </source>
</evidence>
<sequence length="284" mass="30082">MSDLMTCEATRSAISSPALADGRVRFESPDGRMTDLFGPVPVLANLSPSQAKDLGLMTRDTSGLRGTGSSRSDALQSSLENRLRQRLTGSVSCDITWKRWDTPWGQCLSKPRAQVRSTFGIVVGLWPTMPSNAPARDGYNEAGNSAGQVAIRKILLALYPTATTPSGGQTIPQGTSMSGRRPDGSKAQVTLQNVVLAMWSTIRASDGEKGGPNMSFGAGGSPLPSQVSTVANTSNAPMESGGGSLHPEFAGWEMGYPPEWLSCAPSETPSTRARQRNLSARHSK</sequence>
<feature type="region of interest" description="Disordered" evidence="1">
    <location>
        <begin position="165"/>
        <end position="184"/>
    </location>
</feature>
<dbReference type="STRING" id="667676.SAMN05192539_1001273"/>
<gene>
    <name evidence="2" type="ORF">SAMN05192539_1001273</name>
</gene>
<name>A0A1H6QDE0_9BURK</name>
<accession>A0A1H6QDE0</accession>
<feature type="compositionally biased region" description="Polar residues" evidence="1">
    <location>
        <begin position="165"/>
        <end position="178"/>
    </location>
</feature>
<proteinExistence type="predicted"/>
<organism evidence="2 3">
    <name type="scientific">Paraburkholderia diazotrophica</name>
    <dbReference type="NCBI Taxonomy" id="667676"/>
    <lineage>
        <taxon>Bacteria</taxon>
        <taxon>Pseudomonadati</taxon>
        <taxon>Pseudomonadota</taxon>
        <taxon>Betaproteobacteria</taxon>
        <taxon>Burkholderiales</taxon>
        <taxon>Burkholderiaceae</taxon>
        <taxon>Paraburkholderia</taxon>
    </lineage>
</organism>
<feature type="region of interest" description="Disordered" evidence="1">
    <location>
        <begin position="263"/>
        <end position="284"/>
    </location>
</feature>
<keyword evidence="3" id="KW-1185">Reference proteome</keyword>
<evidence type="ECO:0000313" key="3">
    <source>
        <dbReference type="Proteomes" id="UP000198866"/>
    </source>
</evidence>